<evidence type="ECO:0000313" key="1">
    <source>
        <dbReference type="EMBL" id="MBX54464.1"/>
    </source>
</evidence>
<organism evidence="1">
    <name type="scientific">Rhizophora mucronata</name>
    <name type="common">Asiatic mangrove</name>
    <dbReference type="NCBI Taxonomy" id="61149"/>
    <lineage>
        <taxon>Eukaryota</taxon>
        <taxon>Viridiplantae</taxon>
        <taxon>Streptophyta</taxon>
        <taxon>Embryophyta</taxon>
        <taxon>Tracheophyta</taxon>
        <taxon>Spermatophyta</taxon>
        <taxon>Magnoliopsida</taxon>
        <taxon>eudicotyledons</taxon>
        <taxon>Gunneridae</taxon>
        <taxon>Pentapetalae</taxon>
        <taxon>rosids</taxon>
        <taxon>fabids</taxon>
        <taxon>Malpighiales</taxon>
        <taxon>Rhizophoraceae</taxon>
        <taxon>Rhizophora</taxon>
    </lineage>
</organism>
<reference evidence="1" key="1">
    <citation type="submission" date="2018-02" db="EMBL/GenBank/DDBJ databases">
        <title>Rhizophora mucronata_Transcriptome.</title>
        <authorList>
            <person name="Meera S.P."/>
            <person name="Sreeshan A."/>
            <person name="Augustine A."/>
        </authorList>
    </citation>
    <scope>NUCLEOTIDE SEQUENCE</scope>
    <source>
        <tissue evidence="1">Leaf</tissue>
    </source>
</reference>
<accession>A0A2P2PI62</accession>
<proteinExistence type="predicted"/>
<dbReference type="EMBL" id="GGEC01073980">
    <property type="protein sequence ID" value="MBX54464.1"/>
    <property type="molecule type" value="Transcribed_RNA"/>
</dbReference>
<dbReference type="AlphaFoldDB" id="A0A2P2PI62"/>
<protein>
    <submittedName>
        <fullName evidence="1">Uncharacterized protein</fullName>
    </submittedName>
</protein>
<sequence length="72" mass="8015">MSLNIIIYSLIKFQEKSFFGQANITLAVFEIFHNSFSGSYLLTIDLTLANGALSQISPLFHRSLAVCLFISV</sequence>
<name>A0A2P2PI62_RHIMU</name>